<dbReference type="InterPro" id="IPR020904">
    <property type="entry name" value="Sc_DH/Rdtase_CS"/>
</dbReference>
<dbReference type="EMBL" id="PZPL01000001">
    <property type="protein sequence ID" value="PTL71805.1"/>
    <property type="molecule type" value="Genomic_DNA"/>
</dbReference>
<evidence type="ECO:0000256" key="1">
    <source>
        <dbReference type="ARBA" id="ARBA00006484"/>
    </source>
</evidence>
<dbReference type="PRINTS" id="PR00081">
    <property type="entry name" value="GDHRDH"/>
</dbReference>
<evidence type="ECO:0000313" key="4">
    <source>
        <dbReference type="EMBL" id="PTL71805.1"/>
    </source>
</evidence>
<gene>
    <name evidence="4" type="ORF">C1I63_02400</name>
</gene>
<dbReference type="SMART" id="SM00822">
    <property type="entry name" value="PKS_KR"/>
    <property type="match status" value="1"/>
</dbReference>
<proteinExistence type="inferred from homology"/>
<name>A0A2T4UQN4_9MICO</name>
<dbReference type="SUPFAM" id="SSF51735">
    <property type="entry name" value="NAD(P)-binding Rossmann-fold domains"/>
    <property type="match status" value="1"/>
</dbReference>
<comment type="similarity">
    <text evidence="1">Belongs to the short-chain dehydrogenases/reductases (SDR) family.</text>
</comment>
<dbReference type="FunFam" id="3.40.50.720:FF:000084">
    <property type="entry name" value="Short-chain dehydrogenase reductase"/>
    <property type="match status" value="1"/>
</dbReference>
<dbReference type="InterPro" id="IPR002347">
    <property type="entry name" value="SDR_fam"/>
</dbReference>
<organism evidence="4 5">
    <name type="scientific">Rathayibacter caricis DSM 15933</name>
    <dbReference type="NCBI Taxonomy" id="1328867"/>
    <lineage>
        <taxon>Bacteria</taxon>
        <taxon>Bacillati</taxon>
        <taxon>Actinomycetota</taxon>
        <taxon>Actinomycetes</taxon>
        <taxon>Micrococcales</taxon>
        <taxon>Microbacteriaceae</taxon>
        <taxon>Rathayibacter</taxon>
    </lineage>
</organism>
<dbReference type="NCBIfam" id="NF004774">
    <property type="entry name" value="PRK06114.1"/>
    <property type="match status" value="1"/>
</dbReference>
<accession>A0A2T4UQN4</accession>
<dbReference type="GO" id="GO:0016616">
    <property type="term" value="F:oxidoreductase activity, acting on the CH-OH group of donors, NAD or NADP as acceptor"/>
    <property type="evidence" value="ECO:0007669"/>
    <property type="project" value="TreeGrafter"/>
</dbReference>
<dbReference type="Gene3D" id="3.40.50.720">
    <property type="entry name" value="NAD(P)-binding Rossmann-like Domain"/>
    <property type="match status" value="1"/>
</dbReference>
<dbReference type="Pfam" id="PF13561">
    <property type="entry name" value="adh_short_C2"/>
    <property type="match status" value="1"/>
</dbReference>
<comment type="caution">
    <text evidence="4">The sequence shown here is derived from an EMBL/GenBank/DDBJ whole genome shotgun (WGS) entry which is preliminary data.</text>
</comment>
<dbReference type="InterPro" id="IPR036291">
    <property type="entry name" value="NAD(P)-bd_dom_sf"/>
</dbReference>
<sequence>MPTLSFRLDGDVALVTGGASGIGRAIALGIAESGGAVGLVDLPRADFSASVADIEAAGGRALAVPADVTDPESMAAAVATIQSELGPLTLAVNAAGIANAAPAEEMELDVWKRLYDVDVTGVFVSSQAEARAMLENGRGSIVNIASMSGSIANRGLMQAHYNSAKAAVIHLSKSLAAEWATRGVRVNSLSPGYTMTPMNSRPEVADQVAVFATETPMQRTAEPFEMAGPAVFLLSPAASFVTGHDLLADGGFTIW</sequence>
<evidence type="ECO:0000256" key="2">
    <source>
        <dbReference type="ARBA" id="ARBA00023002"/>
    </source>
</evidence>
<keyword evidence="5" id="KW-1185">Reference proteome</keyword>
<protein>
    <submittedName>
        <fullName evidence="4">Short chain dehydrogenase</fullName>
    </submittedName>
</protein>
<evidence type="ECO:0000259" key="3">
    <source>
        <dbReference type="SMART" id="SM00822"/>
    </source>
</evidence>
<dbReference type="InterPro" id="IPR057326">
    <property type="entry name" value="KR_dom"/>
</dbReference>
<dbReference type="AlphaFoldDB" id="A0A2T4UQN4"/>
<feature type="domain" description="Ketoreductase" evidence="3">
    <location>
        <begin position="11"/>
        <end position="195"/>
    </location>
</feature>
<dbReference type="RefSeq" id="WP_055789696.1">
    <property type="nucleotide sequence ID" value="NZ_PZPL01000001.1"/>
</dbReference>
<dbReference type="PANTHER" id="PTHR42760">
    <property type="entry name" value="SHORT-CHAIN DEHYDROGENASES/REDUCTASES FAMILY MEMBER"/>
    <property type="match status" value="1"/>
</dbReference>
<keyword evidence="2" id="KW-0560">Oxidoreductase</keyword>
<dbReference type="PRINTS" id="PR00080">
    <property type="entry name" value="SDRFAMILY"/>
</dbReference>
<dbReference type="PANTHER" id="PTHR42760:SF115">
    <property type="entry name" value="3-OXOACYL-[ACYL-CARRIER-PROTEIN] REDUCTASE FABG"/>
    <property type="match status" value="1"/>
</dbReference>
<evidence type="ECO:0000313" key="5">
    <source>
        <dbReference type="Proteomes" id="UP000241085"/>
    </source>
</evidence>
<dbReference type="Proteomes" id="UP000241085">
    <property type="component" value="Unassembled WGS sequence"/>
</dbReference>
<dbReference type="PROSITE" id="PS00061">
    <property type="entry name" value="ADH_SHORT"/>
    <property type="match status" value="1"/>
</dbReference>
<reference evidence="4 5" key="1">
    <citation type="submission" date="2018-03" db="EMBL/GenBank/DDBJ databases">
        <title>Bacteriophage NCPPB3778 and a type I-E CRISPR drive the evolution of the US Biological Select Agent, Rathayibacter toxicus.</title>
        <authorList>
            <person name="Davis E.W.II."/>
            <person name="Tabima J.F."/>
            <person name="Weisberg A.J."/>
            <person name="Dantas Lopes L."/>
            <person name="Wiseman M.S."/>
            <person name="Wiseman M.S."/>
            <person name="Pupko T."/>
            <person name="Belcher M.S."/>
            <person name="Sechler A.J."/>
            <person name="Tancos M.A."/>
            <person name="Schroeder B.K."/>
            <person name="Murray T.D."/>
            <person name="Luster D.G."/>
            <person name="Schneider W.L."/>
            <person name="Rogers E."/>
            <person name="Andreote F.D."/>
            <person name="Grunwald N.J."/>
            <person name="Putnam M.L."/>
            <person name="Chang J.H."/>
        </authorList>
    </citation>
    <scope>NUCLEOTIDE SEQUENCE [LARGE SCALE GENOMIC DNA]</scope>
    <source>
        <strain evidence="4 5">DSM 15933</strain>
    </source>
</reference>